<evidence type="ECO:0000259" key="4">
    <source>
        <dbReference type="Pfam" id="PF01103"/>
    </source>
</evidence>
<keyword evidence="2" id="KW-0472">Membrane</keyword>
<evidence type="ECO:0000313" key="6">
    <source>
        <dbReference type="Proteomes" id="UP000548504"/>
    </source>
</evidence>
<dbReference type="Pfam" id="PF01103">
    <property type="entry name" value="Omp85"/>
    <property type="match status" value="1"/>
</dbReference>
<reference evidence="5 6" key="1">
    <citation type="submission" date="2020-08" db="EMBL/GenBank/DDBJ databases">
        <title>Emergence and comparative genomics analysis of Citrobacter in Fennec fox imported from North Africa to China.</title>
        <authorList>
            <person name="Zheng B."/>
        </authorList>
    </citation>
    <scope>NUCLEOTIDE SEQUENCE [LARGE SCALE GENOMIC DNA]</scope>
    <source>
        <strain evidence="5 6">FF141</strain>
    </source>
</reference>
<protein>
    <submittedName>
        <fullName evidence="5">BamA/TamA family outer membrane protein</fullName>
    </submittedName>
</protein>
<feature type="signal peptide" evidence="3">
    <location>
        <begin position="1"/>
        <end position="19"/>
    </location>
</feature>
<comment type="subcellular location">
    <subcellularLocation>
        <location evidence="1">Membrane</location>
    </subcellularLocation>
</comment>
<comment type="caution">
    <text evidence="5">The sequence shown here is derived from an EMBL/GenBank/DDBJ whole genome shotgun (WGS) entry which is preliminary data.</text>
</comment>
<feature type="chain" id="PRO_5031223878" evidence="3">
    <location>
        <begin position="20"/>
        <end position="376"/>
    </location>
</feature>
<evidence type="ECO:0000256" key="2">
    <source>
        <dbReference type="ARBA" id="ARBA00023136"/>
    </source>
</evidence>
<dbReference type="Proteomes" id="UP000548504">
    <property type="component" value="Unassembled WGS sequence"/>
</dbReference>
<dbReference type="PROSITE" id="PS51257">
    <property type="entry name" value="PROKAR_LIPOPROTEIN"/>
    <property type="match status" value="1"/>
</dbReference>
<dbReference type="EMBL" id="JACLAG010000004">
    <property type="protein sequence ID" value="MBC2621700.1"/>
    <property type="molecule type" value="Genomic_DNA"/>
</dbReference>
<feature type="domain" description="Bacterial surface antigen (D15)" evidence="4">
    <location>
        <begin position="93"/>
        <end position="376"/>
    </location>
</feature>
<accession>A0A7X1BRB2</accession>
<dbReference type="InterPro" id="IPR000184">
    <property type="entry name" value="Bac_surfAg_D15"/>
</dbReference>
<sequence length="376" mass="42018">MIRLAFLLLVSLFACIAQAELPTRDEVDGWLNTLGASDNFNASKGIDWGVMPGPFYTPELGLGIGTAVVGMYRPDPNDTVSQNSTLTLSGYFSSTGAFGVTMQNYAFFADDRWRFFLNGALTDTPTWYWGQGFSAGDKDSQKQQYTAQDLDLHPTLYRRVAPNIYLGVGWSLNAQHAAQMDGNDPPKIENTGQGASVLSSGSSVELSWDDRDFVPNPRQGQYADVRYTRYTPDAGSDTRFDEYQLHYSRYHSLDEKNVLAWEMDGAFTQGDVPWSMMPLLGSNQRMRGYYEGRYRDKNAVSGQVEYRRKLDWRHGVVGWLGAGTMGPSFSALDDGRWLPSAGVGYRFEFKPRVNVRLDYGIGKGSSGFYFQVGEAF</sequence>
<organism evidence="5 6">
    <name type="scientific">Citrobacter cronae</name>
    <dbReference type="NCBI Taxonomy" id="1748967"/>
    <lineage>
        <taxon>Bacteria</taxon>
        <taxon>Pseudomonadati</taxon>
        <taxon>Pseudomonadota</taxon>
        <taxon>Gammaproteobacteria</taxon>
        <taxon>Enterobacterales</taxon>
        <taxon>Enterobacteriaceae</taxon>
        <taxon>Citrobacter</taxon>
        <taxon>Citrobacter freundii complex</taxon>
    </lineage>
</organism>
<evidence type="ECO:0000313" key="5">
    <source>
        <dbReference type="EMBL" id="MBC2621700.1"/>
    </source>
</evidence>
<dbReference type="AlphaFoldDB" id="A0A7X1BRB2"/>
<keyword evidence="3" id="KW-0732">Signal</keyword>
<gene>
    <name evidence="5" type="ORF">H7I73_18850</name>
</gene>
<dbReference type="GO" id="GO:0019867">
    <property type="term" value="C:outer membrane"/>
    <property type="evidence" value="ECO:0007669"/>
    <property type="project" value="InterPro"/>
</dbReference>
<proteinExistence type="predicted"/>
<dbReference type="Gene3D" id="2.40.160.50">
    <property type="entry name" value="membrane protein fhac: a member of the omp85/tpsb transporter family"/>
    <property type="match status" value="1"/>
</dbReference>
<name>A0A7X1BRB2_9ENTR</name>
<evidence type="ECO:0000256" key="3">
    <source>
        <dbReference type="SAM" id="SignalP"/>
    </source>
</evidence>
<evidence type="ECO:0000256" key="1">
    <source>
        <dbReference type="ARBA" id="ARBA00004370"/>
    </source>
</evidence>